<name>A0AAV4UBC1_9ARAC</name>
<dbReference type="Gene3D" id="1.10.10.10">
    <property type="entry name" value="Winged helix-like DNA-binding domain superfamily/Winged helix DNA-binding domain"/>
    <property type="match status" value="1"/>
</dbReference>
<dbReference type="Proteomes" id="UP001054837">
    <property type="component" value="Unassembled WGS sequence"/>
</dbReference>
<dbReference type="EMBL" id="BPLQ01011044">
    <property type="protein sequence ID" value="GIY55094.1"/>
    <property type="molecule type" value="Genomic_DNA"/>
</dbReference>
<proteinExistence type="predicted"/>
<dbReference type="InterPro" id="IPR036388">
    <property type="entry name" value="WH-like_DNA-bd_sf"/>
</dbReference>
<evidence type="ECO:0000313" key="1">
    <source>
        <dbReference type="EMBL" id="GIY55094.1"/>
    </source>
</evidence>
<accession>A0AAV4UBC1</accession>
<dbReference type="AlphaFoldDB" id="A0AAV4UBC1"/>
<comment type="caution">
    <text evidence="1">The sequence shown here is derived from an EMBL/GenBank/DDBJ whole genome shotgun (WGS) entry which is preliminary data.</text>
</comment>
<organism evidence="1 2">
    <name type="scientific">Caerostris darwini</name>
    <dbReference type="NCBI Taxonomy" id="1538125"/>
    <lineage>
        <taxon>Eukaryota</taxon>
        <taxon>Metazoa</taxon>
        <taxon>Ecdysozoa</taxon>
        <taxon>Arthropoda</taxon>
        <taxon>Chelicerata</taxon>
        <taxon>Arachnida</taxon>
        <taxon>Araneae</taxon>
        <taxon>Araneomorphae</taxon>
        <taxon>Entelegynae</taxon>
        <taxon>Araneoidea</taxon>
        <taxon>Araneidae</taxon>
        <taxon>Caerostris</taxon>
    </lineage>
</organism>
<sequence>MLQEGQLKLPFQVNMLLVNHSALNGLKKFKSDDLDVRRRPPNCTHLLDEVDTATQQQTADQLNVTRETISILLKDMGKMQKMGKWVPHELNERQQEKRNTTCEMKSIYILRILSL</sequence>
<evidence type="ECO:0000313" key="2">
    <source>
        <dbReference type="Proteomes" id="UP001054837"/>
    </source>
</evidence>
<gene>
    <name evidence="1" type="primary">G5I_08600</name>
    <name evidence="1" type="ORF">CDAR_177011</name>
</gene>
<reference evidence="1 2" key="1">
    <citation type="submission" date="2021-06" db="EMBL/GenBank/DDBJ databases">
        <title>Caerostris darwini draft genome.</title>
        <authorList>
            <person name="Kono N."/>
            <person name="Arakawa K."/>
        </authorList>
    </citation>
    <scope>NUCLEOTIDE SEQUENCE [LARGE SCALE GENOMIC DNA]</scope>
</reference>
<keyword evidence="2" id="KW-1185">Reference proteome</keyword>
<protein>
    <submittedName>
        <fullName evidence="1">Mariner Mos1 transposase</fullName>
    </submittedName>
</protein>